<comment type="function">
    <text evidence="10">Involved in cadaverine and putrescine tolerance in stationary phase. May facilitate the efflux of both cadaverine and putrescine from the cytoplasm, reducing potentially toxic levels under certain stress conditions.</text>
</comment>
<dbReference type="PANTHER" id="PTHR22777">
    <property type="entry name" value="HEMOLYSIN-RELATED"/>
    <property type="match status" value="1"/>
</dbReference>
<protein>
    <recommendedName>
        <fullName evidence="12">Polyamine export protein</fullName>
    </recommendedName>
</protein>
<dbReference type="RefSeq" id="WP_248937462.1">
    <property type="nucleotide sequence ID" value="NZ_JAKIKT010000012.1"/>
</dbReference>
<comment type="caution">
    <text evidence="16">The sequence shown here is derived from an EMBL/GenBank/DDBJ whole genome shotgun (WGS) entry which is preliminary data.</text>
</comment>
<dbReference type="CDD" id="cd04590">
    <property type="entry name" value="CBS_pair_CorC_HlyC_assoc"/>
    <property type="match status" value="1"/>
</dbReference>
<keyword evidence="7 13" id="KW-1133">Transmembrane helix</keyword>
<comment type="subcellular location">
    <subcellularLocation>
        <location evidence="1">Cell inner membrane</location>
        <topology evidence="1">Multi-pass membrane protein</topology>
    </subcellularLocation>
</comment>
<name>A0ABT0NEH3_9GAMM</name>
<dbReference type="SUPFAM" id="SSF56176">
    <property type="entry name" value="FAD-binding/transporter-associated domain-like"/>
    <property type="match status" value="1"/>
</dbReference>
<dbReference type="Proteomes" id="UP001202831">
    <property type="component" value="Unassembled WGS sequence"/>
</dbReference>
<evidence type="ECO:0000256" key="8">
    <source>
        <dbReference type="ARBA" id="ARBA00023122"/>
    </source>
</evidence>
<keyword evidence="8" id="KW-0129">CBS domain</keyword>
<feature type="transmembrane region" description="Helical" evidence="14">
    <location>
        <begin position="58"/>
        <end position="78"/>
    </location>
</feature>
<gene>
    <name evidence="16" type="ORF">L2725_20950</name>
</gene>
<dbReference type="PROSITE" id="PS51846">
    <property type="entry name" value="CNNM"/>
    <property type="match status" value="1"/>
</dbReference>
<dbReference type="SMART" id="SM01091">
    <property type="entry name" value="CorC_HlyC"/>
    <property type="match status" value="1"/>
</dbReference>
<evidence type="ECO:0000259" key="15">
    <source>
        <dbReference type="PROSITE" id="PS51846"/>
    </source>
</evidence>
<evidence type="ECO:0000256" key="3">
    <source>
        <dbReference type="ARBA" id="ARBA00022475"/>
    </source>
</evidence>
<dbReference type="SUPFAM" id="SSF54631">
    <property type="entry name" value="CBS-domain pair"/>
    <property type="match status" value="1"/>
</dbReference>
<dbReference type="Pfam" id="PF01595">
    <property type="entry name" value="CNNM"/>
    <property type="match status" value="1"/>
</dbReference>
<dbReference type="InterPro" id="IPR002550">
    <property type="entry name" value="CNNM"/>
</dbReference>
<dbReference type="InterPro" id="IPR036318">
    <property type="entry name" value="FAD-bd_PCMH-like_sf"/>
</dbReference>
<reference evidence="16 17" key="1">
    <citation type="submission" date="2022-01" db="EMBL/GenBank/DDBJ databases">
        <title>Whole genome-based taxonomy of the Shewanellaceae.</title>
        <authorList>
            <person name="Martin-Rodriguez A.J."/>
        </authorList>
    </citation>
    <scope>NUCLEOTIDE SEQUENCE [LARGE SCALE GENOMIC DNA]</scope>
    <source>
        <strain evidence="16 17">DSM 21332</strain>
    </source>
</reference>
<evidence type="ECO:0000256" key="6">
    <source>
        <dbReference type="ARBA" id="ARBA00022737"/>
    </source>
</evidence>
<keyword evidence="5 13" id="KW-0812">Transmembrane</keyword>
<evidence type="ECO:0000256" key="2">
    <source>
        <dbReference type="ARBA" id="ARBA00022448"/>
    </source>
</evidence>
<feature type="domain" description="CNNM transmembrane" evidence="15">
    <location>
        <begin position="1"/>
        <end position="199"/>
    </location>
</feature>
<keyword evidence="2" id="KW-0813">Transport</keyword>
<feature type="transmembrane region" description="Helical" evidence="14">
    <location>
        <begin position="134"/>
        <end position="156"/>
    </location>
</feature>
<dbReference type="Gene3D" id="3.30.465.10">
    <property type="match status" value="1"/>
</dbReference>
<keyword evidence="17" id="KW-1185">Reference proteome</keyword>
<evidence type="ECO:0000256" key="12">
    <source>
        <dbReference type="ARBA" id="ARBA00039818"/>
    </source>
</evidence>
<keyword evidence="9 13" id="KW-0472">Membrane</keyword>
<evidence type="ECO:0000256" key="9">
    <source>
        <dbReference type="ARBA" id="ARBA00023136"/>
    </source>
</evidence>
<dbReference type="EMBL" id="JAKIKT010000012">
    <property type="protein sequence ID" value="MCL2916207.1"/>
    <property type="molecule type" value="Genomic_DNA"/>
</dbReference>
<accession>A0ABT0NEH3</accession>
<dbReference type="InterPro" id="IPR044751">
    <property type="entry name" value="Ion_transp-like_CBS"/>
</dbReference>
<keyword evidence="4" id="KW-0997">Cell inner membrane</keyword>
<feature type="transmembrane region" description="Helical" evidence="14">
    <location>
        <begin position="6"/>
        <end position="30"/>
    </location>
</feature>
<proteinExistence type="inferred from homology"/>
<evidence type="ECO:0000256" key="13">
    <source>
        <dbReference type="PROSITE-ProRule" id="PRU01193"/>
    </source>
</evidence>
<evidence type="ECO:0000256" key="7">
    <source>
        <dbReference type="ARBA" id="ARBA00022989"/>
    </source>
</evidence>
<evidence type="ECO:0000313" key="16">
    <source>
        <dbReference type="EMBL" id="MCL2916207.1"/>
    </source>
</evidence>
<dbReference type="InterPro" id="IPR000644">
    <property type="entry name" value="CBS_dom"/>
</dbReference>
<evidence type="ECO:0000256" key="4">
    <source>
        <dbReference type="ARBA" id="ARBA00022519"/>
    </source>
</evidence>
<evidence type="ECO:0000256" key="14">
    <source>
        <dbReference type="SAM" id="Phobius"/>
    </source>
</evidence>
<feature type="transmembrane region" description="Helical" evidence="14">
    <location>
        <begin position="98"/>
        <end position="122"/>
    </location>
</feature>
<evidence type="ECO:0000313" key="17">
    <source>
        <dbReference type="Proteomes" id="UP001202831"/>
    </source>
</evidence>
<dbReference type="Gene3D" id="3.10.580.10">
    <property type="entry name" value="CBS-domain"/>
    <property type="match status" value="1"/>
</dbReference>
<dbReference type="PANTHER" id="PTHR22777:SF16">
    <property type="entry name" value="POLYAMINE EXPORT PROTEIN"/>
    <property type="match status" value="1"/>
</dbReference>
<dbReference type="InterPro" id="IPR005170">
    <property type="entry name" value="Transptr-assoc_dom"/>
</dbReference>
<keyword evidence="3" id="KW-1003">Cell membrane</keyword>
<evidence type="ECO:0000256" key="11">
    <source>
        <dbReference type="ARBA" id="ARBA00038280"/>
    </source>
</evidence>
<dbReference type="Pfam" id="PF03471">
    <property type="entry name" value="CorC_HlyC"/>
    <property type="match status" value="1"/>
</dbReference>
<evidence type="ECO:0000256" key="1">
    <source>
        <dbReference type="ARBA" id="ARBA00004429"/>
    </source>
</evidence>
<evidence type="ECO:0000256" key="10">
    <source>
        <dbReference type="ARBA" id="ARBA00037177"/>
    </source>
</evidence>
<dbReference type="InterPro" id="IPR016169">
    <property type="entry name" value="FAD-bd_PCMH_sub2"/>
</dbReference>
<evidence type="ECO:0000256" key="5">
    <source>
        <dbReference type="ARBA" id="ARBA00022692"/>
    </source>
</evidence>
<sequence length="445" mass="49527">MGLFENLLVIFCLIGVSCFFSMSEISLAAARKMRLRQSLEEGDLRAGKVLQLQEHPGSFFTVVQIGLNAVAIMGGIVGESSFTPYFRAALDGVLPAAYLDQVSFLLSFVMVTSMFILIADLMPKRIAMAIPEKVAVVLVGPMLVCITLLKPFVWLFNMLADGIMKLLSLPTVRNDEVTIDDMYAVMDAGAEAGVLDKDEQQMIENVFEMQTIPVTAAMTSRESIVYFLSSDSEEDIKRKITEDPHSKFLVCDGQLDNIKGFVDAKELLLRLINGKSLDLNDAKVLHTSLIIPDTLNLAEAMEFFKNHRADFGVVMNEYALVVGIVTSNDLQSAVMGTWALHDVEEQIVARDTNSWLVDGVTPITDVMRAFEIEEFPYSENYETVAGFVTYMLRKIPKRTDFVVYAGFKFEVVDIDAFRVDQLLVTRIDAADNPLPVLPPVDDKKQ</sequence>
<comment type="similarity">
    <text evidence="11">Belongs to the UPF0053 family. PaeA subfamily.</text>
</comment>
<keyword evidence="6" id="KW-0677">Repeat</keyword>
<dbReference type="InterPro" id="IPR046342">
    <property type="entry name" value="CBS_dom_sf"/>
</dbReference>
<organism evidence="16 17">
    <name type="scientific">Shewanella corallii</name>
    <dbReference type="NCBI Taxonomy" id="560080"/>
    <lineage>
        <taxon>Bacteria</taxon>
        <taxon>Pseudomonadati</taxon>
        <taxon>Pseudomonadota</taxon>
        <taxon>Gammaproteobacteria</taxon>
        <taxon>Alteromonadales</taxon>
        <taxon>Shewanellaceae</taxon>
        <taxon>Shewanella</taxon>
    </lineage>
</organism>
<dbReference type="Pfam" id="PF00571">
    <property type="entry name" value="CBS"/>
    <property type="match status" value="1"/>
</dbReference>